<sequence length="89" mass="10451">MEIHKVEGHVGIYLYPHSFPFIHQIEPLDSLSNNNNHPKRKQPSRRCPYTHNIMLIVACQELYLHLIRGICTTSPCFRTFYADLMLPFP</sequence>
<protein>
    <submittedName>
        <fullName evidence="1">Uncharacterized protein</fullName>
    </submittedName>
</protein>
<evidence type="ECO:0000313" key="1">
    <source>
        <dbReference type="EMBL" id="KAA8569261.1"/>
    </source>
</evidence>
<dbReference type="Proteomes" id="UP000322873">
    <property type="component" value="Unassembled WGS sequence"/>
</dbReference>
<reference evidence="1 2" key="1">
    <citation type="submission" date="2019-06" db="EMBL/GenBank/DDBJ databases">
        <title>Genome Sequence of the Brown Rot Fungal Pathogen Monilinia fructicola.</title>
        <authorList>
            <person name="De Miccolis Angelini R.M."/>
            <person name="Landi L."/>
            <person name="Abate D."/>
            <person name="Pollastro S."/>
            <person name="Romanazzi G."/>
            <person name="Faretra F."/>
        </authorList>
    </citation>
    <scope>NUCLEOTIDE SEQUENCE [LARGE SCALE GENOMIC DNA]</scope>
    <source>
        <strain evidence="1 2">Mfrc123</strain>
    </source>
</reference>
<organism evidence="1 2">
    <name type="scientific">Monilinia fructicola</name>
    <name type="common">Brown rot fungus</name>
    <name type="synonym">Ciboria fructicola</name>
    <dbReference type="NCBI Taxonomy" id="38448"/>
    <lineage>
        <taxon>Eukaryota</taxon>
        <taxon>Fungi</taxon>
        <taxon>Dikarya</taxon>
        <taxon>Ascomycota</taxon>
        <taxon>Pezizomycotina</taxon>
        <taxon>Leotiomycetes</taxon>
        <taxon>Helotiales</taxon>
        <taxon>Sclerotiniaceae</taxon>
        <taxon>Monilinia</taxon>
    </lineage>
</organism>
<keyword evidence="2" id="KW-1185">Reference proteome</keyword>
<comment type="caution">
    <text evidence="1">The sequence shown here is derived from an EMBL/GenBank/DDBJ whole genome shotgun (WGS) entry which is preliminary data.</text>
</comment>
<proteinExistence type="predicted"/>
<evidence type="ECO:0000313" key="2">
    <source>
        <dbReference type="Proteomes" id="UP000322873"/>
    </source>
</evidence>
<gene>
    <name evidence="1" type="ORF">EYC84_000924</name>
</gene>
<name>A0A5M9JJ01_MONFR</name>
<accession>A0A5M9JJ01</accession>
<dbReference type="EMBL" id="VICG01000008">
    <property type="protein sequence ID" value="KAA8569261.1"/>
    <property type="molecule type" value="Genomic_DNA"/>
</dbReference>
<dbReference type="AlphaFoldDB" id="A0A5M9JJ01"/>